<accession>A0A8X8VZP4</accession>
<dbReference type="PANTHER" id="PTHR46250">
    <property type="entry name" value="MYB/SANT-LIKE DNA-BINDING DOMAIN PROTEIN-RELATED"/>
    <property type="match status" value="1"/>
</dbReference>
<dbReference type="AlphaFoldDB" id="A0A8X8VZP4"/>
<protein>
    <recommendedName>
        <fullName evidence="3">Myb/SANT-like domain-containing protein</fullName>
    </recommendedName>
</protein>
<reference evidence="1" key="1">
    <citation type="submission" date="2018-01" db="EMBL/GenBank/DDBJ databases">
        <authorList>
            <person name="Mao J.F."/>
        </authorList>
    </citation>
    <scope>NUCLEOTIDE SEQUENCE</scope>
    <source>
        <strain evidence="1">Huo1</strain>
        <tissue evidence="1">Leaf</tissue>
    </source>
</reference>
<dbReference type="Proteomes" id="UP000298416">
    <property type="component" value="Unassembled WGS sequence"/>
</dbReference>
<evidence type="ECO:0000313" key="1">
    <source>
        <dbReference type="EMBL" id="KAG6385343.1"/>
    </source>
</evidence>
<sequence>MLYTPWNKFSMVGLESMNSFEVVPETQVEKSSVGRGTKSKSACTRRSWSFREEEILMYALKELVALGWKFDNGFRLGYLSRIEEAIKKEFLHSDLKGNPHNDPNARFMRYKSWPLWNDWKMVFDKDRASGDVAHDTNDAFDHLFRQTHVDTGIDGIEVNGFKDYSTLEIPPLNEMQEDTNLRLDRLTDKISYDFDVSKSQKEVFEKLGAVPGLTLQQQIDAAGIILDKVERLDLFMSLLEVARCTFVMTELERNGFI</sequence>
<organism evidence="1">
    <name type="scientific">Salvia splendens</name>
    <name type="common">Scarlet sage</name>
    <dbReference type="NCBI Taxonomy" id="180675"/>
    <lineage>
        <taxon>Eukaryota</taxon>
        <taxon>Viridiplantae</taxon>
        <taxon>Streptophyta</taxon>
        <taxon>Embryophyta</taxon>
        <taxon>Tracheophyta</taxon>
        <taxon>Spermatophyta</taxon>
        <taxon>Magnoliopsida</taxon>
        <taxon>eudicotyledons</taxon>
        <taxon>Gunneridae</taxon>
        <taxon>Pentapetalae</taxon>
        <taxon>asterids</taxon>
        <taxon>lamiids</taxon>
        <taxon>Lamiales</taxon>
        <taxon>Lamiaceae</taxon>
        <taxon>Nepetoideae</taxon>
        <taxon>Mentheae</taxon>
        <taxon>Salviinae</taxon>
        <taxon>Salvia</taxon>
        <taxon>Salvia subgen. Calosphace</taxon>
        <taxon>core Calosphace</taxon>
    </lineage>
</organism>
<reference evidence="1" key="2">
    <citation type="submission" date="2020-08" db="EMBL/GenBank/DDBJ databases">
        <title>Plant Genome Project.</title>
        <authorList>
            <person name="Zhang R.-G."/>
        </authorList>
    </citation>
    <scope>NUCLEOTIDE SEQUENCE</scope>
    <source>
        <strain evidence="1">Huo1</strain>
        <tissue evidence="1">Leaf</tissue>
    </source>
</reference>
<dbReference type="PANTHER" id="PTHR46250:SF15">
    <property type="entry name" value="OS01G0523800 PROTEIN"/>
    <property type="match status" value="1"/>
</dbReference>
<gene>
    <name evidence="1" type="ORF">SASPL_154176</name>
</gene>
<evidence type="ECO:0008006" key="3">
    <source>
        <dbReference type="Google" id="ProtNLM"/>
    </source>
</evidence>
<evidence type="ECO:0000313" key="2">
    <source>
        <dbReference type="Proteomes" id="UP000298416"/>
    </source>
</evidence>
<keyword evidence="2" id="KW-1185">Reference proteome</keyword>
<proteinExistence type="predicted"/>
<comment type="caution">
    <text evidence="1">The sequence shown here is derived from an EMBL/GenBank/DDBJ whole genome shotgun (WGS) entry which is preliminary data.</text>
</comment>
<name>A0A8X8VZP4_SALSN</name>
<dbReference type="EMBL" id="PNBA02000022">
    <property type="protein sequence ID" value="KAG6385343.1"/>
    <property type="molecule type" value="Genomic_DNA"/>
</dbReference>